<protein>
    <recommendedName>
        <fullName evidence="1">DUF7841 domain-containing protein</fullName>
    </recommendedName>
</protein>
<sequence length="142" mass="16658">MGKCRMPLDMYDLKPEGMVSYLRYNGYHFSKKMCEWAVSLMYKYDPSSKRDVSISFWDKEKVDSLLLGQGIEVKNKIGYDHVYVANMARADFYKSSIKDEEQLAQFIKDMVDDTDQKDGFIFNRFYADCCHNGVPIPWEDVL</sequence>
<dbReference type="InterPro" id="IPR057163">
    <property type="entry name" value="DUF7841"/>
</dbReference>
<organism evidence="2">
    <name type="scientific">Podoviridae sp. ctKmJ5</name>
    <dbReference type="NCBI Taxonomy" id="2827732"/>
    <lineage>
        <taxon>Viruses</taxon>
        <taxon>Duplodnaviria</taxon>
        <taxon>Heunggongvirae</taxon>
        <taxon>Uroviricota</taxon>
        <taxon>Caudoviricetes</taxon>
    </lineage>
</organism>
<name>A0A8S5SYZ0_9CAUD</name>
<dbReference type="Pfam" id="PF25223">
    <property type="entry name" value="DUF7841"/>
    <property type="match status" value="1"/>
</dbReference>
<reference evidence="2" key="1">
    <citation type="journal article" date="2021" name="Proc. Natl. Acad. Sci. U.S.A.">
        <title>A Catalog of Tens of Thousands of Viruses from Human Metagenomes Reveals Hidden Associations with Chronic Diseases.</title>
        <authorList>
            <person name="Tisza M.J."/>
            <person name="Buck C.B."/>
        </authorList>
    </citation>
    <scope>NUCLEOTIDE SEQUENCE</scope>
    <source>
        <strain evidence="2">CtKmJ5</strain>
    </source>
</reference>
<accession>A0A8S5SYZ0</accession>
<evidence type="ECO:0000313" key="2">
    <source>
        <dbReference type="EMBL" id="DAF55995.1"/>
    </source>
</evidence>
<dbReference type="EMBL" id="BK032705">
    <property type="protein sequence ID" value="DAF55995.1"/>
    <property type="molecule type" value="Genomic_DNA"/>
</dbReference>
<feature type="domain" description="DUF7841" evidence="1">
    <location>
        <begin position="15"/>
        <end position="141"/>
    </location>
</feature>
<evidence type="ECO:0000259" key="1">
    <source>
        <dbReference type="Pfam" id="PF25223"/>
    </source>
</evidence>
<proteinExistence type="predicted"/>